<comment type="similarity">
    <text evidence="2 8">Belongs to the membrane magnesium transporter (TC 1.A.67) family.</text>
</comment>
<dbReference type="GO" id="GO:0031901">
    <property type="term" value="C:early endosome membrane"/>
    <property type="evidence" value="ECO:0007669"/>
    <property type="project" value="UniProtKB-SubCell"/>
</dbReference>
<evidence type="ECO:0000313" key="10">
    <source>
        <dbReference type="RefSeq" id="XP_019623189.1"/>
    </source>
</evidence>
<dbReference type="AlphaFoldDB" id="A0A6P4YND0"/>
<dbReference type="GO" id="GO:0000139">
    <property type="term" value="C:Golgi membrane"/>
    <property type="evidence" value="ECO:0007669"/>
    <property type="project" value="UniProtKB-SubCell"/>
</dbReference>
<feature type="transmembrane region" description="Helical" evidence="8">
    <location>
        <begin position="12"/>
        <end position="33"/>
    </location>
</feature>
<protein>
    <recommendedName>
        <fullName evidence="8">Membrane magnesium transporter</fullName>
    </recommendedName>
</protein>
<proteinExistence type="inferred from homology"/>
<keyword evidence="5 8" id="KW-0256">Endoplasmic reticulum</keyword>
<dbReference type="GO" id="GO:0072546">
    <property type="term" value="C:EMC complex"/>
    <property type="evidence" value="ECO:0007669"/>
    <property type="project" value="UniProtKB-UniRule"/>
</dbReference>
<dbReference type="Proteomes" id="UP000515135">
    <property type="component" value="Unplaced"/>
</dbReference>
<evidence type="ECO:0000256" key="8">
    <source>
        <dbReference type="RuleBase" id="RU367002"/>
    </source>
</evidence>
<sequence length="123" mass="13971">MAVQRQSRTIKSVFRLFVIVGLLVFAHAAYSAAQHRLYLRITEREFTGLPADIVVQIILAFLVICCGLVNIAGDFREIKASKELEDKSWETFGNQSSFYTFTHRGRVLFSAVPELEDEADQED</sequence>
<evidence type="ECO:0000256" key="1">
    <source>
        <dbReference type="ARBA" id="ARBA00004477"/>
    </source>
</evidence>
<keyword evidence="8" id="KW-0813">Transport</keyword>
<feature type="transmembrane region" description="Helical" evidence="8">
    <location>
        <begin position="53"/>
        <end position="72"/>
    </location>
</feature>
<dbReference type="PANTHER" id="PTHR21181">
    <property type="match status" value="1"/>
</dbReference>
<dbReference type="OrthoDB" id="44756at2759"/>
<keyword evidence="9" id="KW-1185">Reference proteome</keyword>
<reference evidence="10" key="1">
    <citation type="submission" date="2025-08" db="UniProtKB">
        <authorList>
            <consortium name="RefSeq"/>
        </authorList>
    </citation>
    <scope>IDENTIFICATION</scope>
    <source>
        <tissue evidence="10">Gonad</tissue>
    </source>
</reference>
<comment type="subunit">
    <text evidence="3">Component of the ER membrane protein complex (EMC).</text>
</comment>
<comment type="subcellular location">
    <subcellularLocation>
        <location evidence="1">Endoplasmic reticulum membrane</location>
        <topology evidence="1">Multi-pass membrane protein</topology>
    </subcellularLocation>
    <subcellularLocation>
        <location evidence="8">Golgi apparatus membrane</location>
        <topology evidence="8">Multi-pass membrane protein</topology>
    </subcellularLocation>
    <subcellularLocation>
        <location evidence="8">Early endosome membrane</location>
        <topology evidence="8">Multi-pass membrane protein</topology>
    </subcellularLocation>
</comment>
<organism evidence="9 10">
    <name type="scientific">Branchiostoma belcheri</name>
    <name type="common">Amphioxus</name>
    <dbReference type="NCBI Taxonomy" id="7741"/>
    <lineage>
        <taxon>Eukaryota</taxon>
        <taxon>Metazoa</taxon>
        <taxon>Chordata</taxon>
        <taxon>Cephalochordata</taxon>
        <taxon>Leptocardii</taxon>
        <taxon>Amphioxiformes</taxon>
        <taxon>Branchiostomatidae</taxon>
        <taxon>Branchiostoma</taxon>
    </lineage>
</organism>
<accession>A0A6P4YND0</accession>
<evidence type="ECO:0000256" key="4">
    <source>
        <dbReference type="ARBA" id="ARBA00022692"/>
    </source>
</evidence>
<evidence type="ECO:0000256" key="7">
    <source>
        <dbReference type="ARBA" id="ARBA00023136"/>
    </source>
</evidence>
<keyword evidence="8" id="KW-0967">Endosome</keyword>
<evidence type="ECO:0000256" key="6">
    <source>
        <dbReference type="ARBA" id="ARBA00022989"/>
    </source>
</evidence>
<dbReference type="GO" id="GO:0005886">
    <property type="term" value="C:plasma membrane"/>
    <property type="evidence" value="ECO:0007669"/>
    <property type="project" value="TreeGrafter"/>
</dbReference>
<evidence type="ECO:0000256" key="3">
    <source>
        <dbReference type="ARBA" id="ARBA00011276"/>
    </source>
</evidence>
<dbReference type="GeneID" id="109469191"/>
<keyword evidence="6 8" id="KW-1133">Transmembrane helix</keyword>
<keyword evidence="8" id="KW-0333">Golgi apparatus</keyword>
<dbReference type="RefSeq" id="XP_019623189.1">
    <property type="nucleotide sequence ID" value="XM_019767630.1"/>
</dbReference>
<evidence type="ECO:0000256" key="2">
    <source>
        <dbReference type="ARBA" id="ARBA00006109"/>
    </source>
</evidence>
<evidence type="ECO:0000256" key="5">
    <source>
        <dbReference type="ARBA" id="ARBA00022824"/>
    </source>
</evidence>
<name>A0A6P4YND0_BRABE</name>
<keyword evidence="4 8" id="KW-0812">Transmembrane</keyword>
<gene>
    <name evidence="10" type="primary">LOC109469191</name>
</gene>
<dbReference type="Pfam" id="PF10270">
    <property type="entry name" value="MMgT"/>
    <property type="match status" value="1"/>
</dbReference>
<dbReference type="GO" id="GO:0022890">
    <property type="term" value="F:inorganic cation transmembrane transporter activity"/>
    <property type="evidence" value="ECO:0007669"/>
    <property type="project" value="TreeGrafter"/>
</dbReference>
<dbReference type="KEGG" id="bbel:109469191"/>
<evidence type="ECO:0000313" key="9">
    <source>
        <dbReference type="Proteomes" id="UP000515135"/>
    </source>
</evidence>
<comment type="function">
    <text evidence="8">Part of the endoplasmic reticulum membrane protein complex (EMC) that enables the energy-independent insertion into endoplasmic reticulum membranes of newly synthesized membrane proteins. May be involved in Mg(2+) transport.</text>
</comment>
<dbReference type="PANTHER" id="PTHR21181:SF7">
    <property type="entry name" value="ER MEMBRANE PROTEIN COMPLEX SUBUNIT 5"/>
    <property type="match status" value="1"/>
</dbReference>
<keyword evidence="8" id="KW-0460">Magnesium</keyword>
<dbReference type="InterPro" id="IPR018937">
    <property type="entry name" value="MMgT"/>
</dbReference>
<keyword evidence="7 8" id="KW-0472">Membrane</keyword>